<protein>
    <recommendedName>
        <fullName evidence="3">Phage capsid-like C-terminal domain-containing protein</fullName>
    </recommendedName>
</protein>
<feature type="region of interest" description="Disordered" evidence="2">
    <location>
        <begin position="17"/>
        <end position="49"/>
    </location>
</feature>
<sequence>MTFLNNEIREIETKINELEKEEEERAAEQEKREKEDLENQKRRTRKEGTNEMRAMTKAVLGQKLTEEERAVVKISDNQAVVPKQFINELEELRKGFGALKPLCDVIPVTSNSGTKPCVDLDQGDELTLVLEGDDIEDDSLATTEIDYKVDKIGKLIKLSSEVVDDAAVDIENMAKTVFLEKAVRSENSRILNTINSNAAPLILDTDVDYKAFAKEMDKQVPAVKAGLITLVNTTLYSEWKNAEDKQGRNLNLITNINGQDYFNGKPIVEFDDSLIKLTEGKTKVAYMVNMKEAVKFFDRKQVTIAKAEKFENDTKMLRILERIDVKKGSTRSIKKIEF</sequence>
<name>A0A0D1C202_CLOBO</name>
<feature type="compositionally biased region" description="Basic and acidic residues" evidence="2">
    <location>
        <begin position="26"/>
        <end position="49"/>
    </location>
</feature>
<dbReference type="PATRIC" id="fig|1379739.3.peg.3463"/>
<feature type="domain" description="Phage capsid-like C-terminal" evidence="3">
    <location>
        <begin position="79"/>
        <end position="338"/>
    </location>
</feature>
<dbReference type="InterPro" id="IPR024455">
    <property type="entry name" value="Phage_capsid"/>
</dbReference>
<dbReference type="SUPFAM" id="SSF56563">
    <property type="entry name" value="Major capsid protein gp5"/>
    <property type="match status" value="1"/>
</dbReference>
<dbReference type="InterPro" id="IPR054612">
    <property type="entry name" value="Phage_capsid-like_C"/>
</dbReference>
<dbReference type="HOGENOM" id="CLU_029522_2_1_9"/>
<evidence type="ECO:0000256" key="1">
    <source>
        <dbReference type="ARBA" id="ARBA00004328"/>
    </source>
</evidence>
<organism evidence="4 5">
    <name type="scientific">Clostridium botulinum B2 450</name>
    <dbReference type="NCBI Taxonomy" id="1379739"/>
    <lineage>
        <taxon>Bacteria</taxon>
        <taxon>Bacillati</taxon>
        <taxon>Bacillota</taxon>
        <taxon>Clostridia</taxon>
        <taxon>Eubacteriales</taxon>
        <taxon>Clostridiaceae</taxon>
        <taxon>Clostridium</taxon>
    </lineage>
</organism>
<accession>A0A0D1C202</accession>
<dbReference type="AlphaFoldDB" id="A0A0D1C202"/>
<dbReference type="NCBIfam" id="TIGR01554">
    <property type="entry name" value="major_cap_HK97"/>
    <property type="match status" value="1"/>
</dbReference>
<dbReference type="Proteomes" id="UP000032250">
    <property type="component" value="Unassembled WGS sequence"/>
</dbReference>
<comment type="caution">
    <text evidence="4">The sequence shown here is derived from an EMBL/GenBank/DDBJ whole genome shotgun (WGS) entry which is preliminary data.</text>
</comment>
<gene>
    <name evidence="4" type="ORF">N495_15345</name>
</gene>
<comment type="subcellular location">
    <subcellularLocation>
        <location evidence="1">Virion</location>
    </subcellularLocation>
</comment>
<evidence type="ECO:0000313" key="5">
    <source>
        <dbReference type="Proteomes" id="UP000032250"/>
    </source>
</evidence>
<reference evidence="4 5" key="1">
    <citation type="submission" date="2014-06" db="EMBL/GenBank/DDBJ databases">
        <title>Genome characterization of distinct group I Clostridium botulinum lineages.</title>
        <authorList>
            <person name="Giordani F."/>
            <person name="Anselmo A."/>
            <person name="Fillo S."/>
            <person name="Palozzi A.M."/>
            <person name="Fortunato A."/>
            <person name="Gentile B."/>
            <person name="Ciammaruconi A."/>
            <person name="Anniballi F."/>
            <person name="De Medici D."/>
            <person name="Lista F."/>
        </authorList>
    </citation>
    <scope>NUCLEOTIDE SEQUENCE [LARGE SCALE GENOMIC DNA]</scope>
    <source>
        <strain evidence="4 5">B2 450</strain>
    </source>
</reference>
<dbReference type="EMBL" id="JXSU01000007">
    <property type="protein sequence ID" value="KIS25041.1"/>
    <property type="molecule type" value="Genomic_DNA"/>
</dbReference>
<proteinExistence type="predicted"/>
<dbReference type="Pfam" id="PF05065">
    <property type="entry name" value="Phage_capsid"/>
    <property type="match status" value="1"/>
</dbReference>
<evidence type="ECO:0000313" key="4">
    <source>
        <dbReference type="EMBL" id="KIS25041.1"/>
    </source>
</evidence>
<evidence type="ECO:0000259" key="3">
    <source>
        <dbReference type="Pfam" id="PF05065"/>
    </source>
</evidence>
<evidence type="ECO:0000256" key="2">
    <source>
        <dbReference type="SAM" id="MobiDB-lite"/>
    </source>
</evidence>